<evidence type="ECO:0000256" key="1">
    <source>
        <dbReference type="SAM" id="SignalP"/>
    </source>
</evidence>
<dbReference type="SUPFAM" id="SSF49899">
    <property type="entry name" value="Concanavalin A-like lectins/glucanases"/>
    <property type="match status" value="1"/>
</dbReference>
<dbReference type="InterPro" id="IPR013320">
    <property type="entry name" value="ConA-like_dom_sf"/>
</dbReference>
<dbReference type="CDD" id="cd00102">
    <property type="entry name" value="IPT"/>
    <property type="match status" value="1"/>
</dbReference>
<proteinExistence type="predicted"/>
<dbReference type="Gene3D" id="2.60.40.10">
    <property type="entry name" value="Immunoglobulins"/>
    <property type="match status" value="1"/>
</dbReference>
<feature type="chain" id="PRO_5030708573" evidence="1">
    <location>
        <begin position="21"/>
        <end position="861"/>
    </location>
</feature>
<gene>
    <name evidence="2" type="ORF">EGYM00163_LOCUS10814</name>
</gene>
<dbReference type="InterPro" id="IPR013783">
    <property type="entry name" value="Ig-like_fold"/>
</dbReference>
<keyword evidence="1" id="KW-0732">Signal</keyword>
<dbReference type="EMBL" id="HBJA01032395">
    <property type="protein sequence ID" value="CAE0799693.1"/>
    <property type="molecule type" value="Transcribed_RNA"/>
</dbReference>
<dbReference type="Pfam" id="PF13385">
    <property type="entry name" value="Laminin_G_3"/>
    <property type="match status" value="1"/>
</dbReference>
<feature type="signal peptide" evidence="1">
    <location>
        <begin position="1"/>
        <end position="20"/>
    </location>
</feature>
<dbReference type="AlphaFoldDB" id="A0A7S4FK86"/>
<evidence type="ECO:0000313" key="2">
    <source>
        <dbReference type="EMBL" id="CAE0799693.1"/>
    </source>
</evidence>
<dbReference type="Gene3D" id="2.60.120.200">
    <property type="match status" value="1"/>
</dbReference>
<sequence>MERFALTIVWCLLLAQVVVSAPDTSYSNNQWAIASISGCLYDYTDPGTGVPNWGITLGCSTLGGQTLTIVGSFSKTGASPAVTFEGESYESLTCSSVTLVSATTITCISPAGTGLYWQPKVTDTQDGTIATLTAFSYPNVTMSYVENGLEVPKEGVSTFVDFMSPGSGPATFSAGGYLRGIGRQVTGSASHLTNGTLDSTIWRVLGLNGPSSGADPCYYGTPAQAPTSLNAGKCGTFWGYGNPYYKINDGAVYPMYDDQDKLFSMDSAWIDSETFTTSNPPLSNTDKGGLLSFKVGSEQGGLGFHPHYGASSTSDLLPGYLDMRLHNSMAQTITGLGVRYSLQCRNMYAASTTISLEYTHVGGDEWYFTPVPGTSHTTAAACSGSCPTSCGAADSTCWDSNKAVDVEITGLDWKAETPFFLRWTIESTADATNADGDICRMTDIEIIPFVYESGDLSLKFAPGAANGVDINYAEVLASENYTIAMTVYPAGHEFATDTTNMPRPGPSSPYTLVSSYDDATNVELNWVMSPLGVVSVTTTLPTPTTIWTSTATIPFDQWTSVALLHSYSDVGHVFKVYLGGVWVSESGTINSLPPFGGSTGNGTVRVGRRARADAVQDPYYGLMDEFQLWSKLRTDTEIYQDQDNKLLSTSDSALMAYFHFDSYHDGTTPNSATSSSLSAVVYNTSVDHPLSKISSSTLLSLTGGSVSCYDQHVITDGRVTCNFTVFNQFGQAKPTFDTSEFDARVIQGGGVIGPLDPDSTGVVWTFTFFAANYTGPSYIQVYTRHGDPLNGAPATIWTIPEVCRACEFRKTVTDPQGQSFDLFSCQSGGRRFLRRGNLVAGPTGGGICPQPGVQYPSPWSV</sequence>
<protein>
    <submittedName>
        <fullName evidence="2">Uncharacterized protein</fullName>
    </submittedName>
</protein>
<accession>A0A7S4FK86</accession>
<reference evidence="2" key="1">
    <citation type="submission" date="2021-01" db="EMBL/GenBank/DDBJ databases">
        <authorList>
            <person name="Corre E."/>
            <person name="Pelletier E."/>
            <person name="Niang G."/>
            <person name="Scheremetjew M."/>
            <person name="Finn R."/>
            <person name="Kale V."/>
            <person name="Holt S."/>
            <person name="Cochrane G."/>
            <person name="Meng A."/>
            <person name="Brown T."/>
            <person name="Cohen L."/>
        </authorList>
    </citation>
    <scope>NUCLEOTIDE SEQUENCE</scope>
    <source>
        <strain evidence="2">CCMP1594</strain>
    </source>
</reference>
<name>A0A7S4FK86_9EUGL</name>
<organism evidence="2">
    <name type="scientific">Eutreptiella gymnastica</name>
    <dbReference type="NCBI Taxonomy" id="73025"/>
    <lineage>
        <taxon>Eukaryota</taxon>
        <taxon>Discoba</taxon>
        <taxon>Euglenozoa</taxon>
        <taxon>Euglenida</taxon>
        <taxon>Spirocuta</taxon>
        <taxon>Euglenophyceae</taxon>
        <taxon>Eutreptiales</taxon>
        <taxon>Eutreptiaceae</taxon>
        <taxon>Eutreptiella</taxon>
    </lineage>
</organism>